<evidence type="ECO:0000313" key="2">
    <source>
        <dbReference type="Ensembl" id="ENSACUP00000018663.1"/>
    </source>
</evidence>
<protein>
    <submittedName>
        <fullName evidence="2">Uncharacterized protein</fullName>
    </submittedName>
</protein>
<dbReference type="AlphaFoldDB" id="A0A663N504"/>
<reference evidence="2" key="1">
    <citation type="submission" date="2025-08" db="UniProtKB">
        <authorList>
            <consortium name="Ensembl"/>
        </authorList>
    </citation>
    <scope>IDENTIFICATION</scope>
</reference>
<name>A0A663N504_ATHCN</name>
<organism evidence="2 3">
    <name type="scientific">Athene cunicularia</name>
    <name type="common">Burrowing owl</name>
    <name type="synonym">Speotyto cunicularia</name>
    <dbReference type="NCBI Taxonomy" id="194338"/>
    <lineage>
        <taxon>Eukaryota</taxon>
        <taxon>Metazoa</taxon>
        <taxon>Chordata</taxon>
        <taxon>Craniata</taxon>
        <taxon>Vertebrata</taxon>
        <taxon>Euteleostomi</taxon>
        <taxon>Archelosauria</taxon>
        <taxon>Archosauria</taxon>
        <taxon>Dinosauria</taxon>
        <taxon>Saurischia</taxon>
        <taxon>Theropoda</taxon>
        <taxon>Coelurosauria</taxon>
        <taxon>Aves</taxon>
        <taxon>Neognathae</taxon>
        <taxon>Neoaves</taxon>
        <taxon>Telluraves</taxon>
        <taxon>Strigiformes</taxon>
        <taxon>Strigidae</taxon>
        <taxon>Athene</taxon>
    </lineage>
</organism>
<feature type="region of interest" description="Disordered" evidence="1">
    <location>
        <begin position="170"/>
        <end position="191"/>
    </location>
</feature>
<evidence type="ECO:0000256" key="1">
    <source>
        <dbReference type="SAM" id="MobiDB-lite"/>
    </source>
</evidence>
<evidence type="ECO:0000313" key="3">
    <source>
        <dbReference type="Proteomes" id="UP000472269"/>
    </source>
</evidence>
<dbReference type="Proteomes" id="UP000472269">
    <property type="component" value="Unplaced"/>
</dbReference>
<keyword evidence="3" id="KW-1185">Reference proteome</keyword>
<accession>A0A663N504</accession>
<proteinExistence type="predicted"/>
<reference evidence="2" key="2">
    <citation type="submission" date="2025-09" db="UniProtKB">
        <authorList>
            <consortium name="Ensembl"/>
        </authorList>
    </citation>
    <scope>IDENTIFICATION</scope>
</reference>
<feature type="region of interest" description="Disordered" evidence="1">
    <location>
        <begin position="115"/>
        <end position="135"/>
    </location>
</feature>
<sequence>MDLVCCTKKTLKLPQSVRKDTRLFAHDLDELWDAGCSLGNLQPPLHDAQPQAVSPVPELGAALGAALCPTVPWGAGSHPKTLLHAGAATLASLDHAVLASRPATGNWGVTGPALFAKGTAPAPPGQSGAGSAEHQPSPLLRLLPFPSVLPLVFHRKDSVGFSCQNLGAGLAKGGPHAGRAPSLPRSSRRVL</sequence>
<dbReference type="Ensembl" id="ENSACUT00000019904.1">
    <property type="protein sequence ID" value="ENSACUP00000018663.1"/>
    <property type="gene ID" value="ENSACUG00000012530.1"/>
</dbReference>